<sequence length="386" mass="42285">MSTFPAEPAANIEWEKVGVSFLDVNGHVESDFNFQTGTWSDPLFVEDHYLRVHGLAPGLNYGQQVFEGMKAYRNKSGQIQVFRPTDHGLRMQRSCEAVSIPAIPEPLFWDAVNLAVARNSEFVPPHETEAALYIRPLAFGSGGWMPVAAGMQYKFCVYALPFCAYHGTLPVDAVVLEELDRAAPVGVGNVKVGGNYAPVLKWSDKARKEGFGITLHLDSRTRSEIDEFSTSGFVGIKYGDGGAEGPYTLVVPNSQCVIKSVTSTSVIDLARSLGWRVEVRPIPYDELAFFDEVIAVGTAAMITSIRSITHRSKGQFFKFNTSDKPGSVCEKLSIKLKAIQKGDVADPFGWLRQVVDPEARNQTQPVTEAAKGPQVEAVPVEQVTVQ</sequence>
<evidence type="ECO:0000256" key="5">
    <source>
        <dbReference type="ARBA" id="ARBA00022679"/>
    </source>
</evidence>
<dbReference type="GO" id="GO:0009081">
    <property type="term" value="P:branched-chain amino acid metabolic process"/>
    <property type="evidence" value="ECO:0007669"/>
    <property type="project" value="InterPro"/>
</dbReference>
<dbReference type="RefSeq" id="XP_025496289.1">
    <property type="nucleotide sequence ID" value="XM_025632068.1"/>
</dbReference>
<dbReference type="InterPro" id="IPR001544">
    <property type="entry name" value="Aminotrans_IV"/>
</dbReference>
<dbReference type="Gene3D" id="3.30.470.10">
    <property type="match status" value="1"/>
</dbReference>
<reference evidence="8 9" key="1">
    <citation type="submission" date="2016-12" db="EMBL/GenBank/DDBJ databases">
        <title>The genomes of Aspergillus section Nigri reveals drivers in fungal speciation.</title>
        <authorList>
            <consortium name="DOE Joint Genome Institute"/>
            <person name="Vesth T.C."/>
            <person name="Nybo J."/>
            <person name="Theobald S."/>
            <person name="Brandl J."/>
            <person name="Frisvad J.C."/>
            <person name="Nielsen K.F."/>
            <person name="Lyhne E.K."/>
            <person name="Kogle M.E."/>
            <person name="Kuo A."/>
            <person name="Riley R."/>
            <person name="Clum A."/>
            <person name="Nolan M."/>
            <person name="Lipzen A."/>
            <person name="Salamov A."/>
            <person name="Henrissat B."/>
            <person name="Wiebenga A."/>
            <person name="De Vries R.P."/>
            <person name="Grigoriev I.V."/>
            <person name="Mortensen U.H."/>
            <person name="Andersen M.R."/>
            <person name="Baker S.E."/>
        </authorList>
    </citation>
    <scope>NUCLEOTIDE SEQUENCE [LARGE SCALE GENOMIC DNA]</scope>
    <source>
        <strain evidence="8 9">CBS 121591</strain>
    </source>
</reference>
<protein>
    <submittedName>
        <fullName evidence="8">Branched-chain amino-acid transaminase</fullName>
    </submittedName>
</protein>
<dbReference type="Pfam" id="PF01063">
    <property type="entry name" value="Aminotran_4"/>
    <property type="match status" value="1"/>
</dbReference>
<dbReference type="OrthoDB" id="409992at2759"/>
<dbReference type="GeneID" id="37134809"/>
<dbReference type="EMBL" id="KZ821677">
    <property type="protein sequence ID" value="PYH86089.1"/>
    <property type="molecule type" value="Genomic_DNA"/>
</dbReference>
<dbReference type="InterPro" id="IPR005786">
    <property type="entry name" value="B_amino_transII"/>
</dbReference>
<keyword evidence="5" id="KW-0808">Transferase</keyword>
<comment type="similarity">
    <text evidence="3">Belongs to the class-IV pyridoxal-phosphate-dependent aminotransferase family.</text>
</comment>
<dbReference type="PANTHER" id="PTHR42825:SF2">
    <property type="entry name" value="BRANCHED-CHAIN-AMINO-ACID AMINOTRANSFERASE 3, CHLOROPLASTIC-RELATED"/>
    <property type="match status" value="1"/>
</dbReference>
<keyword evidence="9" id="KW-1185">Reference proteome</keyword>
<dbReference type="FunFam" id="3.30.470.10:FF:000004">
    <property type="entry name" value="Branched-chain-amino-acid aminotransferase"/>
    <property type="match status" value="1"/>
</dbReference>
<dbReference type="Proteomes" id="UP000248340">
    <property type="component" value="Unassembled WGS sequence"/>
</dbReference>
<feature type="modified residue" description="N6-(pyridoxal phosphate)lysine" evidence="7">
    <location>
        <position position="191"/>
    </location>
</feature>
<dbReference type="FunFam" id="3.20.10.10:FF:000010">
    <property type="entry name" value="Branched-chain amino acid aminotransferase"/>
    <property type="match status" value="1"/>
</dbReference>
<evidence type="ECO:0000313" key="9">
    <source>
        <dbReference type="Proteomes" id="UP000248340"/>
    </source>
</evidence>
<dbReference type="VEuPathDB" id="FungiDB:BO82DRAFT_300899"/>
<evidence type="ECO:0000256" key="7">
    <source>
        <dbReference type="PIRSR" id="PIRSR006468-1"/>
    </source>
</evidence>
<evidence type="ECO:0000256" key="6">
    <source>
        <dbReference type="ARBA" id="ARBA00022898"/>
    </source>
</evidence>
<dbReference type="GO" id="GO:0004084">
    <property type="term" value="F:branched-chain-amino-acid transaminase activity"/>
    <property type="evidence" value="ECO:0007669"/>
    <property type="project" value="InterPro"/>
</dbReference>
<dbReference type="AlphaFoldDB" id="A0A319CNT5"/>
<dbReference type="Gene3D" id="3.20.10.10">
    <property type="entry name" value="D-amino Acid Aminotransferase, subunit A, domain 2"/>
    <property type="match status" value="1"/>
</dbReference>
<dbReference type="InterPro" id="IPR043131">
    <property type="entry name" value="BCAT-like_N"/>
</dbReference>
<comment type="pathway">
    <text evidence="2">Secondary metabolite biosynthesis.</text>
</comment>
<organism evidence="8 9">
    <name type="scientific">Aspergillus uvarum CBS 121591</name>
    <dbReference type="NCBI Taxonomy" id="1448315"/>
    <lineage>
        <taxon>Eukaryota</taxon>
        <taxon>Fungi</taxon>
        <taxon>Dikarya</taxon>
        <taxon>Ascomycota</taxon>
        <taxon>Pezizomycotina</taxon>
        <taxon>Eurotiomycetes</taxon>
        <taxon>Eurotiomycetidae</taxon>
        <taxon>Eurotiales</taxon>
        <taxon>Aspergillaceae</taxon>
        <taxon>Aspergillus</taxon>
        <taxon>Aspergillus subgen. Circumdati</taxon>
    </lineage>
</organism>
<evidence type="ECO:0000313" key="8">
    <source>
        <dbReference type="EMBL" id="PYH86089.1"/>
    </source>
</evidence>
<dbReference type="SUPFAM" id="SSF56752">
    <property type="entry name" value="D-aminoacid aminotransferase-like PLP-dependent enzymes"/>
    <property type="match status" value="1"/>
</dbReference>
<gene>
    <name evidence="8" type="ORF">BO82DRAFT_300899</name>
</gene>
<comment type="cofactor">
    <cofactor evidence="1">
        <name>pyridoxal 5'-phosphate</name>
        <dbReference type="ChEBI" id="CHEBI:597326"/>
    </cofactor>
</comment>
<dbReference type="PANTHER" id="PTHR42825">
    <property type="entry name" value="AMINO ACID AMINOTRANSFERASE"/>
    <property type="match status" value="1"/>
</dbReference>
<dbReference type="InterPro" id="IPR043132">
    <property type="entry name" value="BCAT-like_C"/>
</dbReference>
<evidence type="ECO:0000256" key="2">
    <source>
        <dbReference type="ARBA" id="ARBA00005179"/>
    </source>
</evidence>
<keyword evidence="6" id="KW-0663">Pyridoxal phosphate</keyword>
<dbReference type="InterPro" id="IPR036038">
    <property type="entry name" value="Aminotransferase-like"/>
</dbReference>
<keyword evidence="4" id="KW-0032">Aminotransferase</keyword>
<evidence type="ECO:0000256" key="1">
    <source>
        <dbReference type="ARBA" id="ARBA00001933"/>
    </source>
</evidence>
<evidence type="ECO:0000256" key="3">
    <source>
        <dbReference type="ARBA" id="ARBA00009320"/>
    </source>
</evidence>
<dbReference type="PIRSF" id="PIRSF006468">
    <property type="entry name" value="BCAT1"/>
    <property type="match status" value="1"/>
</dbReference>
<name>A0A319CNT5_9EURO</name>
<dbReference type="STRING" id="1448315.A0A319CNT5"/>
<evidence type="ECO:0000256" key="4">
    <source>
        <dbReference type="ARBA" id="ARBA00022576"/>
    </source>
</evidence>
<accession>A0A319CNT5</accession>
<proteinExistence type="inferred from homology"/>